<dbReference type="InterPro" id="IPR035899">
    <property type="entry name" value="DBL_dom_sf"/>
</dbReference>
<dbReference type="SUPFAM" id="SSF48065">
    <property type="entry name" value="DBL homology domain (DH-domain)"/>
    <property type="match status" value="1"/>
</dbReference>
<comment type="caution">
    <text evidence="1">The sequence shown here is derived from an EMBL/GenBank/DDBJ whole genome shotgun (WGS) entry which is preliminary data.</text>
</comment>
<proteinExistence type="predicted"/>
<dbReference type="OrthoDB" id="1716625at2759"/>
<dbReference type="EMBL" id="MU157920">
    <property type="protein sequence ID" value="KAF9523338.1"/>
    <property type="molecule type" value="Genomic_DNA"/>
</dbReference>
<feature type="non-terminal residue" evidence="1">
    <location>
        <position position="111"/>
    </location>
</feature>
<dbReference type="AlphaFoldDB" id="A0A9P6JJU3"/>
<keyword evidence="2" id="KW-1185">Reference proteome</keyword>
<evidence type="ECO:0000313" key="2">
    <source>
        <dbReference type="Proteomes" id="UP000807306"/>
    </source>
</evidence>
<organism evidence="1 2">
    <name type="scientific">Crepidotus variabilis</name>
    <dbReference type="NCBI Taxonomy" id="179855"/>
    <lineage>
        <taxon>Eukaryota</taxon>
        <taxon>Fungi</taxon>
        <taxon>Dikarya</taxon>
        <taxon>Basidiomycota</taxon>
        <taxon>Agaricomycotina</taxon>
        <taxon>Agaricomycetes</taxon>
        <taxon>Agaricomycetidae</taxon>
        <taxon>Agaricales</taxon>
        <taxon>Agaricineae</taxon>
        <taxon>Crepidotaceae</taxon>
        <taxon>Crepidotus</taxon>
    </lineage>
</organism>
<protein>
    <submittedName>
        <fullName evidence="1">Uncharacterized protein</fullName>
    </submittedName>
</protein>
<dbReference type="Proteomes" id="UP000807306">
    <property type="component" value="Unassembled WGS sequence"/>
</dbReference>
<gene>
    <name evidence="1" type="ORF">CPB83DRAFT_775664</name>
</gene>
<reference evidence="1" key="1">
    <citation type="submission" date="2020-11" db="EMBL/GenBank/DDBJ databases">
        <authorList>
            <consortium name="DOE Joint Genome Institute"/>
            <person name="Ahrendt S."/>
            <person name="Riley R."/>
            <person name="Andreopoulos W."/>
            <person name="Labutti K."/>
            <person name="Pangilinan J."/>
            <person name="Ruiz-Duenas F.J."/>
            <person name="Barrasa J.M."/>
            <person name="Sanchez-Garcia M."/>
            <person name="Camarero S."/>
            <person name="Miyauchi S."/>
            <person name="Serrano A."/>
            <person name="Linde D."/>
            <person name="Babiker R."/>
            <person name="Drula E."/>
            <person name="Ayuso-Fernandez I."/>
            <person name="Pacheco R."/>
            <person name="Padilla G."/>
            <person name="Ferreira P."/>
            <person name="Barriuso J."/>
            <person name="Kellner H."/>
            <person name="Castanera R."/>
            <person name="Alfaro M."/>
            <person name="Ramirez L."/>
            <person name="Pisabarro A.G."/>
            <person name="Kuo A."/>
            <person name="Tritt A."/>
            <person name="Lipzen A."/>
            <person name="He G."/>
            <person name="Yan M."/>
            <person name="Ng V."/>
            <person name="Cullen D."/>
            <person name="Martin F."/>
            <person name="Rosso M.-N."/>
            <person name="Henrissat B."/>
            <person name="Hibbett D."/>
            <person name="Martinez A.T."/>
            <person name="Grigoriev I.V."/>
        </authorList>
    </citation>
    <scope>NUCLEOTIDE SEQUENCE</scope>
    <source>
        <strain evidence="1">CBS 506.95</strain>
    </source>
</reference>
<accession>A0A9P6JJU3</accession>
<sequence>MDYFILPLRHQNSRLWISGVPISICRQFDWFDDIVNLHEQIYEALCSARDTMTPATDRVSEALRWWVMKAEVYQPYLVKLGHAKDEILRTREDREPDGAGADFGEFIRLRE</sequence>
<name>A0A9P6JJU3_9AGAR</name>
<evidence type="ECO:0000313" key="1">
    <source>
        <dbReference type="EMBL" id="KAF9523338.1"/>
    </source>
</evidence>